<organism evidence="1 2">
    <name type="scientific">Noviherbaspirillum cavernae</name>
    <dbReference type="NCBI Taxonomy" id="2320862"/>
    <lineage>
        <taxon>Bacteria</taxon>
        <taxon>Pseudomonadati</taxon>
        <taxon>Pseudomonadota</taxon>
        <taxon>Betaproteobacteria</taxon>
        <taxon>Burkholderiales</taxon>
        <taxon>Oxalobacteraceae</taxon>
        <taxon>Noviherbaspirillum</taxon>
    </lineage>
</organism>
<comment type="caution">
    <text evidence="1">The sequence shown here is derived from an EMBL/GenBank/DDBJ whole genome shotgun (WGS) entry which is preliminary data.</text>
</comment>
<dbReference type="OrthoDB" id="6688863at2"/>
<reference evidence="1 2" key="1">
    <citation type="submission" date="2018-09" db="EMBL/GenBank/DDBJ databases">
        <authorList>
            <person name="Zhu H."/>
        </authorList>
    </citation>
    <scope>NUCLEOTIDE SEQUENCE [LARGE SCALE GENOMIC DNA]</scope>
    <source>
        <strain evidence="1 2">K2R10-39</strain>
    </source>
</reference>
<evidence type="ECO:0000313" key="2">
    <source>
        <dbReference type="Proteomes" id="UP000285190"/>
    </source>
</evidence>
<proteinExistence type="predicted"/>
<accession>A0A418X1D7</accession>
<dbReference type="Proteomes" id="UP000285190">
    <property type="component" value="Unassembled WGS sequence"/>
</dbReference>
<evidence type="ECO:0000313" key="1">
    <source>
        <dbReference type="EMBL" id="RJG06264.1"/>
    </source>
</evidence>
<dbReference type="InterPro" id="IPR009679">
    <property type="entry name" value="Phage_186_CII-like"/>
</dbReference>
<dbReference type="Pfam" id="PF06892">
    <property type="entry name" value="Phage_CP76"/>
    <property type="match status" value="1"/>
</dbReference>
<protein>
    <submittedName>
        <fullName evidence="1">Uncharacterized protein</fullName>
    </submittedName>
</protein>
<keyword evidence="2" id="KW-1185">Reference proteome</keyword>
<dbReference type="EMBL" id="QYUN01000002">
    <property type="protein sequence ID" value="RJG06264.1"/>
    <property type="molecule type" value="Genomic_DNA"/>
</dbReference>
<sequence length="153" mass="16987">MNQADALYTVARAYPGGLEALALRMGMSVNVLRNKLRPSINTHHINSEEESLIIEFCEEAKVADALQPLVAKNWRHGLIAFPRPPVDVLSDDDLTKALCKAVKEFSDLSSAASETVSHRNITHAEMEAIEKEAQEALAAIEELRYRIHSRAQP</sequence>
<gene>
    <name evidence="1" type="ORF">D3870_09790</name>
</gene>
<dbReference type="AlphaFoldDB" id="A0A418X1D7"/>
<name>A0A418X1D7_9BURK</name>
<dbReference type="GO" id="GO:0003677">
    <property type="term" value="F:DNA binding"/>
    <property type="evidence" value="ECO:0007669"/>
    <property type="project" value="InterPro"/>
</dbReference>